<name>A0A380SY24_9PSED</name>
<dbReference type="EMBL" id="UIDD01000005">
    <property type="protein sequence ID" value="SUQ62161.1"/>
    <property type="molecule type" value="Genomic_DNA"/>
</dbReference>
<feature type="compositionally biased region" description="Polar residues" evidence="1">
    <location>
        <begin position="93"/>
        <end position="103"/>
    </location>
</feature>
<feature type="region of interest" description="Disordered" evidence="1">
    <location>
        <begin position="81"/>
        <end position="114"/>
    </location>
</feature>
<sequence>MTFADAEYADKRKQTGKELLLIERDQVVPPKVLIAVNESPDAKGEGDHPACPLMPLPMLHVNHAYQLSWLNAEEAGSFNWNGEPESRSWKRASVNSGRPTTSTQHKHSNGKTTETMVCTVHKAKQAAIKNR</sequence>
<gene>
    <name evidence="2" type="ORF">CCOS864_01589</name>
</gene>
<accession>A0A380SY24</accession>
<dbReference type="AlphaFoldDB" id="A0A380SY24"/>
<evidence type="ECO:0000313" key="2">
    <source>
        <dbReference type="EMBL" id="SUQ62161.1"/>
    </source>
</evidence>
<evidence type="ECO:0000313" key="3">
    <source>
        <dbReference type="Proteomes" id="UP000255177"/>
    </source>
</evidence>
<reference evidence="3" key="1">
    <citation type="submission" date="2018-07" db="EMBL/GenBank/DDBJ databases">
        <authorList>
            <person name="Blom J."/>
        </authorList>
    </citation>
    <scope>NUCLEOTIDE SEQUENCE [LARGE SCALE GENOMIC DNA]</scope>
    <source>
        <strain evidence="3">CCOS 864</strain>
    </source>
</reference>
<dbReference type="Proteomes" id="UP000255177">
    <property type="component" value="Unassembled WGS sequence"/>
</dbReference>
<proteinExistence type="predicted"/>
<keyword evidence="3" id="KW-1185">Reference proteome</keyword>
<protein>
    <submittedName>
        <fullName evidence="2">Uncharacterized protein</fullName>
    </submittedName>
</protein>
<evidence type="ECO:0000256" key="1">
    <source>
        <dbReference type="SAM" id="MobiDB-lite"/>
    </source>
</evidence>
<organism evidence="2 3">
    <name type="scientific">Pseudomonas wadenswilerensis</name>
    <dbReference type="NCBI Taxonomy" id="1785161"/>
    <lineage>
        <taxon>Bacteria</taxon>
        <taxon>Pseudomonadati</taxon>
        <taxon>Pseudomonadota</taxon>
        <taxon>Gammaproteobacteria</taxon>
        <taxon>Pseudomonadales</taxon>
        <taxon>Pseudomonadaceae</taxon>
        <taxon>Pseudomonas</taxon>
    </lineage>
</organism>